<feature type="transmembrane region" description="Helical" evidence="1">
    <location>
        <begin position="6"/>
        <end position="27"/>
    </location>
</feature>
<keyword evidence="3" id="KW-1185">Reference proteome</keyword>
<protein>
    <submittedName>
        <fullName evidence="2">Uncharacterized protein</fullName>
    </submittedName>
</protein>
<accession>A0A5S5C3X5</accession>
<sequence>MVRRVAFLIFIIFITSILFTLIPGRVLDVLKLFFDHRPEPGLDMLPALHEEHTEIAFRMLVMNFFW</sequence>
<name>A0A5S5C3X5_9BACL</name>
<reference evidence="2 3" key="1">
    <citation type="submission" date="2019-07" db="EMBL/GenBank/DDBJ databases">
        <title>Genomic Encyclopedia of Type Strains, Phase III (KMG-III): the genomes of soil and plant-associated and newly described type strains.</title>
        <authorList>
            <person name="Whitman W."/>
        </authorList>
    </citation>
    <scope>NUCLEOTIDE SEQUENCE [LARGE SCALE GENOMIC DNA]</scope>
    <source>
        <strain evidence="2 3">BL24</strain>
    </source>
</reference>
<dbReference type="EMBL" id="VNHS01000007">
    <property type="protein sequence ID" value="TYP73318.1"/>
    <property type="molecule type" value="Genomic_DNA"/>
</dbReference>
<comment type="caution">
    <text evidence="2">The sequence shown here is derived from an EMBL/GenBank/DDBJ whole genome shotgun (WGS) entry which is preliminary data.</text>
</comment>
<dbReference type="AlphaFoldDB" id="A0A5S5C3X5"/>
<keyword evidence="1" id="KW-0472">Membrane</keyword>
<evidence type="ECO:0000313" key="2">
    <source>
        <dbReference type="EMBL" id="TYP73318.1"/>
    </source>
</evidence>
<proteinExistence type="predicted"/>
<gene>
    <name evidence="2" type="ORF">BCM02_107302</name>
</gene>
<organism evidence="2 3">
    <name type="scientific">Paenibacillus methanolicus</name>
    <dbReference type="NCBI Taxonomy" id="582686"/>
    <lineage>
        <taxon>Bacteria</taxon>
        <taxon>Bacillati</taxon>
        <taxon>Bacillota</taxon>
        <taxon>Bacilli</taxon>
        <taxon>Bacillales</taxon>
        <taxon>Paenibacillaceae</taxon>
        <taxon>Paenibacillus</taxon>
    </lineage>
</organism>
<evidence type="ECO:0000256" key="1">
    <source>
        <dbReference type="SAM" id="Phobius"/>
    </source>
</evidence>
<keyword evidence="1" id="KW-1133">Transmembrane helix</keyword>
<keyword evidence="1" id="KW-0812">Transmembrane</keyword>
<evidence type="ECO:0000313" key="3">
    <source>
        <dbReference type="Proteomes" id="UP000323257"/>
    </source>
</evidence>
<dbReference type="Proteomes" id="UP000323257">
    <property type="component" value="Unassembled WGS sequence"/>
</dbReference>